<dbReference type="EC" id="5.2.1.8" evidence="3"/>
<protein>
    <submittedName>
        <fullName evidence="3">Foldase protein PrsA 3</fullName>
        <ecNumber evidence="3">5.2.1.8</ecNumber>
    </submittedName>
</protein>
<dbReference type="InterPro" id="IPR000297">
    <property type="entry name" value="PPIase_PpiC"/>
</dbReference>
<organism evidence="3 4">
    <name type="scientific">Clostridium homopropionicum DSM 5847</name>
    <dbReference type="NCBI Taxonomy" id="1121318"/>
    <lineage>
        <taxon>Bacteria</taxon>
        <taxon>Bacillati</taxon>
        <taxon>Bacillota</taxon>
        <taxon>Clostridia</taxon>
        <taxon>Eubacteriales</taxon>
        <taxon>Clostridiaceae</taxon>
        <taxon>Clostridium</taxon>
    </lineage>
</organism>
<dbReference type="Gene3D" id="3.10.50.40">
    <property type="match status" value="1"/>
</dbReference>
<feature type="domain" description="PpiC" evidence="2">
    <location>
        <begin position="113"/>
        <end position="202"/>
    </location>
</feature>
<evidence type="ECO:0000256" key="1">
    <source>
        <dbReference type="PROSITE-ProRule" id="PRU00278"/>
    </source>
</evidence>
<dbReference type="GO" id="GO:0003755">
    <property type="term" value="F:peptidyl-prolyl cis-trans isomerase activity"/>
    <property type="evidence" value="ECO:0007669"/>
    <property type="project" value="UniProtKB-KW"/>
</dbReference>
<dbReference type="PANTHER" id="PTHR47245:SF2">
    <property type="entry name" value="PEPTIDYL-PROLYL CIS-TRANS ISOMERASE HP_0175-RELATED"/>
    <property type="match status" value="1"/>
</dbReference>
<gene>
    <name evidence="3" type="primary">prsA3</name>
    <name evidence="3" type="ORF">CLHOM_22450</name>
</gene>
<evidence type="ECO:0000313" key="4">
    <source>
        <dbReference type="Proteomes" id="UP000037043"/>
    </source>
</evidence>
<keyword evidence="1" id="KW-0697">Rotamase</keyword>
<dbReference type="STRING" id="36844.SAMN04488501_1365"/>
<dbReference type="RefSeq" id="WP_052221767.1">
    <property type="nucleotide sequence ID" value="NZ_LHUR01000026.1"/>
</dbReference>
<reference evidence="4" key="1">
    <citation type="submission" date="2015-08" db="EMBL/GenBank/DDBJ databases">
        <title>Genome sequence of the strict anaerobe Clostridium homopropionicum LuHBu1 (DSM 5847T).</title>
        <authorList>
            <person name="Poehlein A."/>
            <person name="Beck M."/>
            <person name="Schiel-Bengelsdorf B."/>
            <person name="Bengelsdorf F.R."/>
            <person name="Daniel R."/>
            <person name="Duerre P."/>
        </authorList>
    </citation>
    <scope>NUCLEOTIDE SEQUENCE [LARGE SCALE GENOMIC DNA]</scope>
    <source>
        <strain evidence="4">DSM 5847</strain>
    </source>
</reference>
<evidence type="ECO:0000259" key="2">
    <source>
        <dbReference type="PROSITE" id="PS50198"/>
    </source>
</evidence>
<dbReference type="AlphaFoldDB" id="A0A0L6Z998"/>
<name>A0A0L6Z998_9CLOT</name>
<keyword evidence="1 3" id="KW-0413">Isomerase</keyword>
<proteinExistence type="predicted"/>
<dbReference type="Gene3D" id="1.10.8.1040">
    <property type="match status" value="1"/>
</dbReference>
<evidence type="ECO:0000313" key="3">
    <source>
        <dbReference type="EMBL" id="KOA19358.1"/>
    </source>
</evidence>
<dbReference type="PATRIC" id="fig|1121318.3.peg.2254"/>
<dbReference type="InterPro" id="IPR023058">
    <property type="entry name" value="PPIase_PpiC_CS"/>
</dbReference>
<dbReference type="Proteomes" id="UP000037043">
    <property type="component" value="Unassembled WGS sequence"/>
</dbReference>
<keyword evidence="4" id="KW-1185">Reference proteome</keyword>
<dbReference type="PANTHER" id="PTHR47245">
    <property type="entry name" value="PEPTIDYLPROLYL ISOMERASE"/>
    <property type="match status" value="1"/>
</dbReference>
<dbReference type="PROSITE" id="PS01096">
    <property type="entry name" value="PPIC_PPIASE_1"/>
    <property type="match status" value="1"/>
</dbReference>
<dbReference type="InterPro" id="IPR046357">
    <property type="entry name" value="PPIase_dom_sf"/>
</dbReference>
<dbReference type="Pfam" id="PF00639">
    <property type="entry name" value="Rotamase"/>
    <property type="match status" value="1"/>
</dbReference>
<dbReference type="InterPro" id="IPR050245">
    <property type="entry name" value="PrsA_foldase"/>
</dbReference>
<dbReference type="PROSITE" id="PS50198">
    <property type="entry name" value="PPIC_PPIASE_2"/>
    <property type="match status" value="1"/>
</dbReference>
<dbReference type="EMBL" id="LHUR01000026">
    <property type="protein sequence ID" value="KOA19358.1"/>
    <property type="molecule type" value="Genomic_DNA"/>
</dbReference>
<accession>A0A0L6Z998</accession>
<dbReference type="SUPFAM" id="SSF109998">
    <property type="entry name" value="Triger factor/SurA peptide-binding domain-like"/>
    <property type="match status" value="1"/>
</dbReference>
<comment type="caution">
    <text evidence="3">The sequence shown here is derived from an EMBL/GenBank/DDBJ whole genome shotgun (WGS) entry which is preliminary data.</text>
</comment>
<dbReference type="InterPro" id="IPR027304">
    <property type="entry name" value="Trigger_fact/SurA_dom_sf"/>
</dbReference>
<sequence length="246" mass="28616">MENKVLAKVNGREITQKDIELSIQRFPQERQRYLETEEGQRQLLEQLVAFELYYNYAKEINLENSDEFKEKLEGVKRDMLTQMAVDKALSDVKVLEEEVVSYYEANKHMFVDGESVVAKHILVDSEELAREIQDKVKNGESFESAAEKYSSCPSKAQGGNLGRFGRGQMVPEFEEVAFGLEVGAISDPVKTQFGFHIIKVEDKQEPKVKSFDEMEDMIRSQLYQERQNYKYMTFLDELKKKYSVEM</sequence>
<dbReference type="SUPFAM" id="SSF54534">
    <property type="entry name" value="FKBP-like"/>
    <property type="match status" value="1"/>
</dbReference>